<dbReference type="PROSITE" id="PS01360">
    <property type="entry name" value="ZF_MYND_1"/>
    <property type="match status" value="1"/>
</dbReference>
<gene>
    <name evidence="6" type="ORF">BCR35DRAFT_302492</name>
</gene>
<dbReference type="PROSITE" id="PS50865">
    <property type="entry name" value="ZF_MYND_2"/>
    <property type="match status" value="1"/>
</dbReference>
<dbReference type="AlphaFoldDB" id="A0A1Y2FS15"/>
<dbReference type="SUPFAM" id="SSF144232">
    <property type="entry name" value="HIT/MYND zinc finger-like"/>
    <property type="match status" value="1"/>
</dbReference>
<dbReference type="InParanoid" id="A0A1Y2FS15"/>
<evidence type="ECO:0000313" key="7">
    <source>
        <dbReference type="Proteomes" id="UP000193467"/>
    </source>
</evidence>
<dbReference type="EMBL" id="MCGR01000014">
    <property type="protein sequence ID" value="ORY86749.1"/>
    <property type="molecule type" value="Genomic_DNA"/>
</dbReference>
<name>A0A1Y2FS15_9BASI</name>
<evidence type="ECO:0000256" key="2">
    <source>
        <dbReference type="ARBA" id="ARBA00022771"/>
    </source>
</evidence>
<dbReference type="Pfam" id="PF01753">
    <property type="entry name" value="zf-MYND"/>
    <property type="match status" value="1"/>
</dbReference>
<keyword evidence="1" id="KW-0479">Metal-binding</keyword>
<dbReference type="STRING" id="106004.A0A1Y2FS15"/>
<dbReference type="Gene3D" id="6.10.140.2220">
    <property type="match status" value="1"/>
</dbReference>
<evidence type="ECO:0000313" key="6">
    <source>
        <dbReference type="EMBL" id="ORY86749.1"/>
    </source>
</evidence>
<keyword evidence="2 4" id="KW-0863">Zinc-finger</keyword>
<organism evidence="6 7">
    <name type="scientific">Leucosporidium creatinivorum</name>
    <dbReference type="NCBI Taxonomy" id="106004"/>
    <lineage>
        <taxon>Eukaryota</taxon>
        <taxon>Fungi</taxon>
        <taxon>Dikarya</taxon>
        <taxon>Basidiomycota</taxon>
        <taxon>Pucciniomycotina</taxon>
        <taxon>Microbotryomycetes</taxon>
        <taxon>Leucosporidiales</taxon>
        <taxon>Leucosporidium</taxon>
    </lineage>
</organism>
<sequence length="224" mass="24928">MCMEKSAEPAPAVEKNIRGLGDAHQLAFTFRYEEKKDATVLAVPKGSCQMVLYHPTPQVPHFLPISDPFSLPFKMLVALETSAAAPNKGDRVPLMWCQYNGMRKADRLPVLSNTARDALKAARLEATRHQHPNERPREAFADLEKLYSKAKKTHPGQGEARIVGAAKGLVQLGPYCTVCARSDSLLKCTGCGVDYYCSRAHQKQDWSHHRDWCQKNPKSPTTSP</sequence>
<evidence type="ECO:0000256" key="4">
    <source>
        <dbReference type="PROSITE-ProRule" id="PRU00134"/>
    </source>
</evidence>
<dbReference type="InterPro" id="IPR002893">
    <property type="entry name" value="Znf_MYND"/>
</dbReference>
<keyword evidence="7" id="KW-1185">Reference proteome</keyword>
<feature type="domain" description="MYND-type" evidence="5">
    <location>
        <begin position="176"/>
        <end position="213"/>
    </location>
</feature>
<reference evidence="6 7" key="1">
    <citation type="submission" date="2016-07" db="EMBL/GenBank/DDBJ databases">
        <title>Pervasive Adenine N6-methylation of Active Genes in Fungi.</title>
        <authorList>
            <consortium name="DOE Joint Genome Institute"/>
            <person name="Mondo S.J."/>
            <person name="Dannebaum R.O."/>
            <person name="Kuo R.C."/>
            <person name="Labutti K."/>
            <person name="Haridas S."/>
            <person name="Kuo A."/>
            <person name="Salamov A."/>
            <person name="Ahrendt S.R."/>
            <person name="Lipzen A."/>
            <person name="Sullivan W."/>
            <person name="Andreopoulos W.B."/>
            <person name="Clum A."/>
            <person name="Lindquist E."/>
            <person name="Daum C."/>
            <person name="Ramamoorthy G.K."/>
            <person name="Gryganskyi A."/>
            <person name="Culley D."/>
            <person name="Magnuson J.K."/>
            <person name="James T.Y."/>
            <person name="O'Malley M.A."/>
            <person name="Stajich J.E."/>
            <person name="Spatafora J.W."/>
            <person name="Visel A."/>
            <person name="Grigoriev I.V."/>
        </authorList>
    </citation>
    <scope>NUCLEOTIDE SEQUENCE [LARGE SCALE GENOMIC DNA]</scope>
    <source>
        <strain evidence="6 7">62-1032</strain>
    </source>
</reference>
<comment type="caution">
    <text evidence="6">The sequence shown here is derived from an EMBL/GenBank/DDBJ whole genome shotgun (WGS) entry which is preliminary data.</text>
</comment>
<evidence type="ECO:0000256" key="3">
    <source>
        <dbReference type="ARBA" id="ARBA00022833"/>
    </source>
</evidence>
<evidence type="ECO:0000259" key="5">
    <source>
        <dbReference type="PROSITE" id="PS50865"/>
    </source>
</evidence>
<accession>A0A1Y2FS15</accession>
<keyword evidence="3" id="KW-0862">Zinc</keyword>
<dbReference type="OrthoDB" id="2945048at2759"/>
<dbReference type="GO" id="GO:0008270">
    <property type="term" value="F:zinc ion binding"/>
    <property type="evidence" value="ECO:0007669"/>
    <property type="project" value="UniProtKB-KW"/>
</dbReference>
<protein>
    <recommendedName>
        <fullName evidence="5">MYND-type domain-containing protein</fullName>
    </recommendedName>
</protein>
<proteinExistence type="predicted"/>
<evidence type="ECO:0000256" key="1">
    <source>
        <dbReference type="ARBA" id="ARBA00022723"/>
    </source>
</evidence>
<dbReference type="Proteomes" id="UP000193467">
    <property type="component" value="Unassembled WGS sequence"/>
</dbReference>